<sequence length="150" mass="16897">MKGCSFVTNVHDFTFSPSLICSNSLIPFQSNVFPSNVTLKPLRAKVCISHKQKGKSEFVVGCASWGLVNEFKRELEEGETNDEKGKSGITRYREKCGEREGVVELLECLEKEAIMGDDEGKEPNDYNRRAQIFDKSSQVFQALKESNDHV</sequence>
<evidence type="ECO:0000313" key="5">
    <source>
        <dbReference type="Proteomes" id="UP000265566"/>
    </source>
</evidence>
<dbReference type="EnsemblPlants" id="AES98377">
    <property type="protein sequence ID" value="AES98377"/>
    <property type="gene ID" value="MTR_5g067740"/>
</dbReference>
<gene>
    <name evidence="3" type="primary">11429408</name>
    <name evidence="1" type="ordered locus">MTR_5g067740</name>
    <name evidence="2" type="ORF">MtrunA17_Chr5g0428371</name>
</gene>
<reference evidence="5" key="4">
    <citation type="journal article" date="2018" name="Nat. Plants">
        <title>Whole-genome landscape of Medicago truncatula symbiotic genes.</title>
        <authorList>
            <person name="Pecrix Y."/>
            <person name="Staton S.E."/>
            <person name="Sallet E."/>
            <person name="Lelandais-Briere C."/>
            <person name="Moreau S."/>
            <person name="Carrere S."/>
            <person name="Blein T."/>
            <person name="Jardinaud M.F."/>
            <person name="Latrasse D."/>
            <person name="Zouine M."/>
            <person name="Zahm M."/>
            <person name="Kreplak J."/>
            <person name="Mayjonade B."/>
            <person name="Satge C."/>
            <person name="Perez M."/>
            <person name="Cauet S."/>
            <person name="Marande W."/>
            <person name="Chantry-Darmon C."/>
            <person name="Lopez-Roques C."/>
            <person name="Bouchez O."/>
            <person name="Berard A."/>
            <person name="Debelle F."/>
            <person name="Munos S."/>
            <person name="Bendahmane A."/>
            <person name="Berges H."/>
            <person name="Niebel A."/>
            <person name="Buitink J."/>
            <person name="Frugier F."/>
            <person name="Benhamed M."/>
            <person name="Crespi M."/>
            <person name="Gouzy J."/>
            <person name="Gamas P."/>
        </authorList>
    </citation>
    <scope>NUCLEOTIDE SEQUENCE [LARGE SCALE GENOMIC DNA]</scope>
    <source>
        <strain evidence="5">cv. Jemalong A17</strain>
    </source>
</reference>
<dbReference type="STRING" id="3880.G7KD75"/>
<protein>
    <submittedName>
        <fullName evidence="1 3">Uncharacterized protein</fullName>
    </submittedName>
</protein>
<dbReference type="Proteomes" id="UP000265566">
    <property type="component" value="Chromosome 5"/>
</dbReference>
<dbReference type="eggNOG" id="ENOG502S6XS">
    <property type="taxonomic scope" value="Eukaryota"/>
</dbReference>
<dbReference type="Proteomes" id="UP000002051">
    <property type="component" value="Chromosome 5"/>
</dbReference>
<reference evidence="1 4" key="1">
    <citation type="journal article" date="2011" name="Nature">
        <title>The Medicago genome provides insight into the evolution of rhizobial symbioses.</title>
        <authorList>
            <person name="Young N.D."/>
            <person name="Debelle F."/>
            <person name="Oldroyd G.E."/>
            <person name="Geurts R."/>
            <person name="Cannon S.B."/>
            <person name="Udvardi M.K."/>
            <person name="Benedito V.A."/>
            <person name="Mayer K.F."/>
            <person name="Gouzy J."/>
            <person name="Schoof H."/>
            <person name="Van de Peer Y."/>
            <person name="Proost S."/>
            <person name="Cook D.R."/>
            <person name="Meyers B.C."/>
            <person name="Spannagl M."/>
            <person name="Cheung F."/>
            <person name="De Mita S."/>
            <person name="Krishnakumar V."/>
            <person name="Gundlach H."/>
            <person name="Zhou S."/>
            <person name="Mudge J."/>
            <person name="Bharti A.K."/>
            <person name="Murray J.D."/>
            <person name="Naoumkina M.A."/>
            <person name="Rosen B."/>
            <person name="Silverstein K.A."/>
            <person name="Tang H."/>
            <person name="Rombauts S."/>
            <person name="Zhao P.X."/>
            <person name="Zhou P."/>
            <person name="Barbe V."/>
            <person name="Bardou P."/>
            <person name="Bechner M."/>
            <person name="Bellec A."/>
            <person name="Berger A."/>
            <person name="Berges H."/>
            <person name="Bidwell S."/>
            <person name="Bisseling T."/>
            <person name="Choisne N."/>
            <person name="Couloux A."/>
            <person name="Denny R."/>
            <person name="Deshpande S."/>
            <person name="Dai X."/>
            <person name="Doyle J.J."/>
            <person name="Dudez A.M."/>
            <person name="Farmer A.D."/>
            <person name="Fouteau S."/>
            <person name="Franken C."/>
            <person name="Gibelin C."/>
            <person name="Gish J."/>
            <person name="Goldstein S."/>
            <person name="Gonzalez A.J."/>
            <person name="Green P.J."/>
            <person name="Hallab A."/>
            <person name="Hartog M."/>
            <person name="Hua A."/>
            <person name="Humphray S.J."/>
            <person name="Jeong D.H."/>
            <person name="Jing Y."/>
            <person name="Jocker A."/>
            <person name="Kenton S.M."/>
            <person name="Kim D.J."/>
            <person name="Klee K."/>
            <person name="Lai H."/>
            <person name="Lang C."/>
            <person name="Lin S."/>
            <person name="Macmil S.L."/>
            <person name="Magdelenat G."/>
            <person name="Matthews L."/>
            <person name="McCorrison J."/>
            <person name="Monaghan E.L."/>
            <person name="Mun J.H."/>
            <person name="Najar F.Z."/>
            <person name="Nicholson C."/>
            <person name="Noirot C."/>
            <person name="O'Bleness M."/>
            <person name="Paule C.R."/>
            <person name="Poulain J."/>
            <person name="Prion F."/>
            <person name="Qin B."/>
            <person name="Qu C."/>
            <person name="Retzel E.F."/>
            <person name="Riddle C."/>
            <person name="Sallet E."/>
            <person name="Samain S."/>
            <person name="Samson N."/>
            <person name="Sanders I."/>
            <person name="Saurat O."/>
            <person name="Scarpelli C."/>
            <person name="Schiex T."/>
            <person name="Segurens B."/>
            <person name="Severin A.J."/>
            <person name="Sherrier D.J."/>
            <person name="Shi R."/>
            <person name="Sims S."/>
            <person name="Singer S.R."/>
            <person name="Sinharoy S."/>
            <person name="Sterck L."/>
            <person name="Viollet A."/>
            <person name="Wang B.B."/>
            <person name="Wang K."/>
            <person name="Wang M."/>
            <person name="Wang X."/>
            <person name="Warfsmann J."/>
            <person name="Weissenbach J."/>
            <person name="White D.D."/>
            <person name="White J.D."/>
            <person name="Wiley G.B."/>
            <person name="Wincker P."/>
            <person name="Xing Y."/>
            <person name="Yang L."/>
            <person name="Yao Z."/>
            <person name="Ying F."/>
            <person name="Zhai J."/>
            <person name="Zhou L."/>
            <person name="Zuber A."/>
            <person name="Denarie J."/>
            <person name="Dixon R.A."/>
            <person name="May G.D."/>
            <person name="Schwartz D.C."/>
            <person name="Rogers J."/>
            <person name="Quetier F."/>
            <person name="Town C.D."/>
            <person name="Roe B.A."/>
        </authorList>
    </citation>
    <scope>NUCLEOTIDE SEQUENCE [LARGE SCALE GENOMIC DNA]</scope>
    <source>
        <strain evidence="1">A17</strain>
        <strain evidence="3 4">cv. Jemalong A17</strain>
    </source>
</reference>
<dbReference type="PaxDb" id="3880-AES98377"/>
<evidence type="ECO:0000313" key="3">
    <source>
        <dbReference type="EnsemblPlants" id="AES98377"/>
    </source>
</evidence>
<evidence type="ECO:0000313" key="2">
    <source>
        <dbReference type="EMBL" id="RHN56337.1"/>
    </source>
</evidence>
<dbReference type="EMBL" id="PSQE01000005">
    <property type="protein sequence ID" value="RHN56337.1"/>
    <property type="molecule type" value="Genomic_DNA"/>
</dbReference>
<organism evidence="1 4">
    <name type="scientific">Medicago truncatula</name>
    <name type="common">Barrel medic</name>
    <name type="synonym">Medicago tribuloides</name>
    <dbReference type="NCBI Taxonomy" id="3880"/>
    <lineage>
        <taxon>Eukaryota</taxon>
        <taxon>Viridiplantae</taxon>
        <taxon>Streptophyta</taxon>
        <taxon>Embryophyta</taxon>
        <taxon>Tracheophyta</taxon>
        <taxon>Spermatophyta</taxon>
        <taxon>Magnoliopsida</taxon>
        <taxon>eudicotyledons</taxon>
        <taxon>Gunneridae</taxon>
        <taxon>Pentapetalae</taxon>
        <taxon>rosids</taxon>
        <taxon>fabids</taxon>
        <taxon>Fabales</taxon>
        <taxon>Fabaceae</taxon>
        <taxon>Papilionoideae</taxon>
        <taxon>50 kb inversion clade</taxon>
        <taxon>NPAAA clade</taxon>
        <taxon>Hologalegina</taxon>
        <taxon>IRL clade</taxon>
        <taxon>Trifolieae</taxon>
        <taxon>Medicago</taxon>
    </lineage>
</organism>
<evidence type="ECO:0000313" key="4">
    <source>
        <dbReference type="Proteomes" id="UP000002051"/>
    </source>
</evidence>
<dbReference type="KEGG" id="mtr:11429408"/>
<dbReference type="GO" id="GO:0009507">
    <property type="term" value="C:chloroplast"/>
    <property type="evidence" value="ECO:0000318"/>
    <property type="project" value="GO_Central"/>
</dbReference>
<dbReference type="PANTHER" id="PTHR37758:SF1">
    <property type="entry name" value="OS03G0334300 PROTEIN"/>
    <property type="match status" value="1"/>
</dbReference>
<dbReference type="AlphaFoldDB" id="G7KD75"/>
<keyword evidence="4" id="KW-1185">Reference proteome</keyword>
<dbReference type="Gramene" id="rna31721">
    <property type="protein sequence ID" value="RHN56337.1"/>
    <property type="gene ID" value="gene31721"/>
</dbReference>
<dbReference type="OrthoDB" id="1576084at2759"/>
<name>G7KD75_MEDTR</name>
<dbReference type="PANTHER" id="PTHR37758">
    <property type="entry name" value="OS03G0334300 PROTEIN"/>
    <property type="match status" value="1"/>
</dbReference>
<reference evidence="1 4" key="2">
    <citation type="journal article" date="2014" name="BMC Genomics">
        <title>An improved genome release (version Mt4.0) for the model legume Medicago truncatula.</title>
        <authorList>
            <person name="Tang H."/>
            <person name="Krishnakumar V."/>
            <person name="Bidwell S."/>
            <person name="Rosen B."/>
            <person name="Chan A."/>
            <person name="Zhou S."/>
            <person name="Gentzbittel L."/>
            <person name="Childs K.L."/>
            <person name="Yandell M."/>
            <person name="Gundlach H."/>
            <person name="Mayer K.F."/>
            <person name="Schwartz D.C."/>
            <person name="Town C.D."/>
        </authorList>
    </citation>
    <scope>GENOME REANNOTATION</scope>
    <source>
        <strain evidence="3 4">cv. Jemalong A17</strain>
    </source>
</reference>
<reference evidence="3" key="3">
    <citation type="submission" date="2015-04" db="UniProtKB">
        <authorList>
            <consortium name="EnsemblPlants"/>
        </authorList>
    </citation>
    <scope>IDENTIFICATION</scope>
    <source>
        <strain evidence="3">cv. Jemalong A17</strain>
    </source>
</reference>
<dbReference type="HOGENOM" id="CLU_127304_1_0_1"/>
<accession>G7KD75</accession>
<evidence type="ECO:0000313" key="1">
    <source>
        <dbReference type="EMBL" id="AES98377.1"/>
    </source>
</evidence>
<reference evidence="2" key="5">
    <citation type="journal article" date="2018" name="Nat. Plants">
        <title>Whole-genome landscape of Medicago truncatula symbiotic genes.</title>
        <authorList>
            <person name="Pecrix Y."/>
            <person name="Gamas P."/>
            <person name="Carrere S."/>
        </authorList>
    </citation>
    <scope>NUCLEOTIDE SEQUENCE</scope>
    <source>
        <tissue evidence="2">Leaves</tissue>
    </source>
</reference>
<proteinExistence type="predicted"/>
<dbReference type="EMBL" id="CM001221">
    <property type="protein sequence ID" value="AES98377.1"/>
    <property type="molecule type" value="Genomic_DNA"/>
</dbReference>